<accession>A0A4Q0T494</accession>
<reference evidence="1 2" key="1">
    <citation type="submission" date="2018-11" db="EMBL/GenBank/DDBJ databases">
        <authorList>
            <person name="Mardanov A.V."/>
            <person name="Ravin N.V."/>
            <person name="Dedysh S.N."/>
        </authorList>
    </citation>
    <scope>NUCLEOTIDE SEQUENCE [LARGE SCALE GENOMIC DNA]</scope>
    <source>
        <strain evidence="1 2">AF10</strain>
    </source>
</reference>
<dbReference type="PANTHER" id="PTHR11669">
    <property type="entry name" value="REPLICATION FACTOR C / DNA POLYMERASE III GAMMA-TAU SUBUNIT"/>
    <property type="match status" value="1"/>
</dbReference>
<keyword evidence="2" id="KW-1185">Reference proteome</keyword>
<dbReference type="GO" id="GO:0006261">
    <property type="term" value="P:DNA-templated DNA replication"/>
    <property type="evidence" value="ECO:0007669"/>
    <property type="project" value="TreeGrafter"/>
</dbReference>
<dbReference type="SUPFAM" id="SSF52540">
    <property type="entry name" value="P-loop containing nucleoside triphosphate hydrolases"/>
    <property type="match status" value="1"/>
</dbReference>
<dbReference type="AlphaFoldDB" id="A0A4Q0T494"/>
<reference evidence="2" key="2">
    <citation type="submission" date="2019-02" db="EMBL/GenBank/DDBJ databases">
        <title>Granulicella sibirica sp. nov., a psychrotolerant acidobacterium isolated from an organic soil layer in forested tundra, West Siberia.</title>
        <authorList>
            <person name="Oshkin I.Y."/>
            <person name="Kulichevskaya I.S."/>
            <person name="Rijpstra W.I.C."/>
            <person name="Sinninghe Damste J.S."/>
            <person name="Rakitin A.L."/>
            <person name="Ravin N.V."/>
            <person name="Dedysh S.N."/>
        </authorList>
    </citation>
    <scope>NUCLEOTIDE SEQUENCE [LARGE SCALE GENOMIC DNA]</scope>
    <source>
        <strain evidence="2">AF10</strain>
    </source>
</reference>
<dbReference type="PANTHER" id="PTHR11669:SF8">
    <property type="entry name" value="DNA POLYMERASE III SUBUNIT DELTA"/>
    <property type="match status" value="1"/>
</dbReference>
<dbReference type="EMBL" id="RDSM01000001">
    <property type="protein sequence ID" value="RXH56858.1"/>
    <property type="molecule type" value="Genomic_DNA"/>
</dbReference>
<proteinExistence type="predicted"/>
<evidence type="ECO:0000313" key="2">
    <source>
        <dbReference type="Proteomes" id="UP000289437"/>
    </source>
</evidence>
<protein>
    <submittedName>
        <fullName evidence="1">DNA polymerase III delta prime subunit</fullName>
    </submittedName>
</protein>
<organism evidence="1 2">
    <name type="scientific">Granulicella sibirica</name>
    <dbReference type="NCBI Taxonomy" id="2479048"/>
    <lineage>
        <taxon>Bacteria</taxon>
        <taxon>Pseudomonadati</taxon>
        <taxon>Acidobacteriota</taxon>
        <taxon>Terriglobia</taxon>
        <taxon>Terriglobales</taxon>
        <taxon>Acidobacteriaceae</taxon>
        <taxon>Granulicella</taxon>
    </lineage>
</organism>
<dbReference type="Gene3D" id="3.40.50.300">
    <property type="entry name" value="P-loop containing nucleotide triphosphate hydrolases"/>
    <property type="match status" value="1"/>
</dbReference>
<dbReference type="InterPro" id="IPR050238">
    <property type="entry name" value="DNA_Rep/Repair_Clamp_Loader"/>
</dbReference>
<sequence length="385" mass="41794">MPDALPAGFNEFLGNTGAVEQLRTAIAAGRLPHSIILAGPNGAGKYTLALMLAMAVECERQPRDLWSNGQALAGFCGVCSNCTRIASAYDLAGLVDAAVASREDLRETDKKETRVLIQQHPDVLIIPPDPPQLLIKLGQVRTVIQRAQRHPSEAPRRIFIFTAASFMKEAANSLLKVLEEPPPTVHIIILAENVGELLPTIRSRCATVRLGALPVEELEMLLADRRPDVLPQHRALIARLAQGAAGRALGFDLAAYTAARADAMLMLRNAAESASSHGDPEHTGLFKMTETYRAGAEGQQKTTALLRGITLLLEDLLLLMAGTPELIRNIDLRPELERLAGMVNFAWIEQASRGLDQVYSGMRRNLLRNLSLDAFATGLAQPMRG</sequence>
<dbReference type="Pfam" id="PF13177">
    <property type="entry name" value="DNA_pol3_delta2"/>
    <property type="match status" value="2"/>
</dbReference>
<evidence type="ECO:0000313" key="1">
    <source>
        <dbReference type="EMBL" id="RXH56858.1"/>
    </source>
</evidence>
<dbReference type="OrthoDB" id="9810148at2"/>
<name>A0A4Q0T494_9BACT</name>
<gene>
    <name evidence="1" type="ORF">GRAN_0168</name>
</gene>
<comment type="caution">
    <text evidence="1">The sequence shown here is derived from an EMBL/GenBank/DDBJ whole genome shotgun (WGS) entry which is preliminary data.</text>
</comment>
<dbReference type="Proteomes" id="UP000289437">
    <property type="component" value="Unassembled WGS sequence"/>
</dbReference>
<dbReference type="InterPro" id="IPR027417">
    <property type="entry name" value="P-loop_NTPase"/>
</dbReference>
<dbReference type="RefSeq" id="WP_128911118.1">
    <property type="nucleotide sequence ID" value="NZ_RDSM01000001.1"/>
</dbReference>